<evidence type="ECO:0000256" key="3">
    <source>
        <dbReference type="ARBA" id="ARBA00023002"/>
    </source>
</evidence>
<dbReference type="Pfam" id="PF00389">
    <property type="entry name" value="2-Hacid_dh"/>
    <property type="match status" value="1"/>
</dbReference>
<protein>
    <submittedName>
        <fullName evidence="9">Phosphoglycerate dehydrogenase</fullName>
    </submittedName>
</protein>
<evidence type="ECO:0000256" key="5">
    <source>
        <dbReference type="ARBA" id="ARBA00029440"/>
    </source>
</evidence>
<dbReference type="Pfam" id="PF02826">
    <property type="entry name" value="2-Hacid_dh_C"/>
    <property type="match status" value="1"/>
</dbReference>
<organism evidence="9 10">
    <name type="scientific">Halalkalibaculum roseum</name>
    <dbReference type="NCBI Taxonomy" id="2709311"/>
    <lineage>
        <taxon>Bacteria</taxon>
        <taxon>Pseudomonadati</taxon>
        <taxon>Balneolota</taxon>
        <taxon>Balneolia</taxon>
        <taxon>Balneolales</taxon>
        <taxon>Balneolaceae</taxon>
        <taxon>Halalkalibaculum</taxon>
    </lineage>
</organism>
<evidence type="ECO:0000256" key="4">
    <source>
        <dbReference type="ARBA" id="ARBA00023027"/>
    </source>
</evidence>
<dbReference type="InterPro" id="IPR006139">
    <property type="entry name" value="D-isomer_2_OHA_DH_cat_dom"/>
</dbReference>
<dbReference type="Gene3D" id="3.30.70.260">
    <property type="match status" value="1"/>
</dbReference>
<dbReference type="Gene3D" id="3.40.50.720">
    <property type="entry name" value="NAD(P)-binding Rossmann-like Domain"/>
    <property type="match status" value="2"/>
</dbReference>
<accession>A0A6M1SSE5</accession>
<evidence type="ECO:0000256" key="2">
    <source>
        <dbReference type="ARBA" id="ARBA00022605"/>
    </source>
</evidence>
<evidence type="ECO:0000259" key="7">
    <source>
        <dbReference type="Pfam" id="PF00389"/>
    </source>
</evidence>
<proteinExistence type="inferred from homology"/>
<feature type="domain" description="D-isomer specific 2-hydroxyacid dehydrogenase NAD-binding" evidence="8">
    <location>
        <begin position="104"/>
        <end position="284"/>
    </location>
</feature>
<evidence type="ECO:0000259" key="8">
    <source>
        <dbReference type="Pfam" id="PF02826"/>
    </source>
</evidence>
<dbReference type="PANTHER" id="PTHR42789:SF1">
    <property type="entry name" value="D-ISOMER SPECIFIC 2-HYDROXYACID DEHYDROGENASE FAMILY PROTEIN (AFU_ORTHOLOGUE AFUA_6G10090)"/>
    <property type="match status" value="1"/>
</dbReference>
<dbReference type="InterPro" id="IPR050857">
    <property type="entry name" value="D-2-hydroxyacid_DH"/>
</dbReference>
<dbReference type="InterPro" id="IPR006140">
    <property type="entry name" value="D-isomer_DH_NAD-bd"/>
</dbReference>
<dbReference type="InterPro" id="IPR045865">
    <property type="entry name" value="ACT-like_dom_sf"/>
</dbReference>
<keyword evidence="4" id="KW-0520">NAD</keyword>
<dbReference type="GO" id="GO:0016616">
    <property type="term" value="F:oxidoreductase activity, acting on the CH-OH group of donors, NAD or NADP as acceptor"/>
    <property type="evidence" value="ECO:0007669"/>
    <property type="project" value="InterPro"/>
</dbReference>
<reference evidence="9 10" key="1">
    <citation type="submission" date="2020-02" db="EMBL/GenBank/DDBJ databases">
        <title>Balneolaceae bacterium YR4-1, complete genome.</title>
        <authorList>
            <person name="Li Y."/>
            <person name="Wu S."/>
        </authorList>
    </citation>
    <scope>NUCLEOTIDE SEQUENCE [LARGE SCALE GENOMIC DNA]</scope>
    <source>
        <strain evidence="9 10">YR4-1</strain>
    </source>
</reference>
<dbReference type="InterPro" id="IPR029752">
    <property type="entry name" value="D-isomer_DH_CS1"/>
</dbReference>
<dbReference type="AlphaFoldDB" id="A0A6M1SSE5"/>
<evidence type="ECO:0000313" key="10">
    <source>
        <dbReference type="Proteomes" id="UP000473278"/>
    </source>
</evidence>
<comment type="caution">
    <text evidence="9">The sequence shown here is derived from an EMBL/GenBank/DDBJ whole genome shotgun (WGS) entry which is preliminary data.</text>
</comment>
<keyword evidence="10" id="KW-1185">Reference proteome</keyword>
<evidence type="ECO:0000256" key="1">
    <source>
        <dbReference type="ARBA" id="ARBA00005854"/>
    </source>
</evidence>
<dbReference type="SUPFAM" id="SSF52283">
    <property type="entry name" value="Formate/glycerate dehydrogenase catalytic domain-like"/>
    <property type="match status" value="1"/>
</dbReference>
<comment type="similarity">
    <text evidence="1 6">Belongs to the D-isomer specific 2-hydroxyacid dehydrogenase family.</text>
</comment>
<dbReference type="InterPro" id="IPR036291">
    <property type="entry name" value="NAD(P)-bd_dom_sf"/>
</dbReference>
<dbReference type="Proteomes" id="UP000473278">
    <property type="component" value="Unassembled WGS sequence"/>
</dbReference>
<dbReference type="SUPFAM" id="SSF55021">
    <property type="entry name" value="ACT-like"/>
    <property type="match status" value="1"/>
</dbReference>
<dbReference type="EMBL" id="JAALLT010000001">
    <property type="protein sequence ID" value="NGP75008.1"/>
    <property type="molecule type" value="Genomic_DNA"/>
</dbReference>
<sequence>MEVFVADKLPQEAIEELKEIGVNVTFKPTSGKVDLDKGLGNAGVLIVRSTVVSETCIKNSPQLMLIIRAGAGVNTIDIEAASNFGIYVANCPGQNSIAVAELTMGLILSLDRSLPDNVIDFRQGHWNKATYAKADGLYGKTLGVIGVGQIGKEVIKRAKAFGLDIIAWSRSLTPEKAKEMKINYASEVKEVAKHADILTVHLAMTPDTKGIISKEVLSSLKDGSFFINTSRAGVVDEDALYEEVKSGRLKAGLDVLSDEPEVKQGDMESRFEELENVYVSHHIGASTKQAQLAVASDAVDIVRGYLKEGKVRNWLNRCDHTEAPWKLVVRHYDRPGVIANVMNELKTADINAQELENVIFDGMKTACCTIQLDSKPSDEVYERISTRQDEVISVMLIEN</sequence>
<keyword evidence="2" id="KW-0028">Amino-acid biosynthesis</keyword>
<dbReference type="RefSeq" id="WP_165137998.1">
    <property type="nucleotide sequence ID" value="NZ_JAALLT010000001.1"/>
</dbReference>
<gene>
    <name evidence="9" type="ORF">G3570_00065</name>
</gene>
<evidence type="ECO:0000256" key="6">
    <source>
        <dbReference type="RuleBase" id="RU003719"/>
    </source>
</evidence>
<dbReference type="SUPFAM" id="SSF51735">
    <property type="entry name" value="NAD(P)-binding Rossmann-fold domains"/>
    <property type="match status" value="1"/>
</dbReference>
<evidence type="ECO:0000313" key="9">
    <source>
        <dbReference type="EMBL" id="NGP75008.1"/>
    </source>
</evidence>
<dbReference type="PROSITE" id="PS00065">
    <property type="entry name" value="D_2_HYDROXYACID_DH_1"/>
    <property type="match status" value="1"/>
</dbReference>
<name>A0A6M1SSE5_9BACT</name>
<feature type="domain" description="D-isomer specific 2-hydroxyacid dehydrogenase catalytic" evidence="7">
    <location>
        <begin position="3"/>
        <end position="316"/>
    </location>
</feature>
<comment type="pathway">
    <text evidence="5">Amino-acid biosynthesis.</text>
</comment>
<keyword evidence="3 6" id="KW-0560">Oxidoreductase</keyword>
<dbReference type="GO" id="GO:0051287">
    <property type="term" value="F:NAD binding"/>
    <property type="evidence" value="ECO:0007669"/>
    <property type="project" value="InterPro"/>
</dbReference>
<dbReference type="PANTHER" id="PTHR42789">
    <property type="entry name" value="D-ISOMER SPECIFIC 2-HYDROXYACID DEHYDROGENASE FAMILY PROTEIN (AFU_ORTHOLOGUE AFUA_6G10090)"/>
    <property type="match status" value="1"/>
</dbReference>
<dbReference type="GO" id="GO:0008652">
    <property type="term" value="P:amino acid biosynthetic process"/>
    <property type="evidence" value="ECO:0007669"/>
    <property type="project" value="UniProtKB-KW"/>
</dbReference>